<feature type="region of interest" description="Disordered" evidence="7">
    <location>
        <begin position="1"/>
        <end position="34"/>
    </location>
</feature>
<keyword evidence="4" id="KW-0256">Endoplasmic reticulum</keyword>
<keyword evidence="9" id="KW-1185">Reference proteome</keyword>
<evidence type="ECO:0000256" key="2">
    <source>
        <dbReference type="ARBA" id="ARBA00009436"/>
    </source>
</evidence>
<dbReference type="EMBL" id="KE346361">
    <property type="protein sequence ID" value="KJE89984.1"/>
    <property type="molecule type" value="Genomic_DNA"/>
</dbReference>
<dbReference type="AlphaFoldDB" id="A0A0D2X108"/>
<evidence type="ECO:0000256" key="5">
    <source>
        <dbReference type="ARBA" id="ARBA00022989"/>
    </source>
</evidence>
<dbReference type="STRING" id="595528.A0A0D2X108"/>
<dbReference type="GO" id="GO:0005789">
    <property type="term" value="C:endoplasmic reticulum membrane"/>
    <property type="evidence" value="ECO:0007669"/>
    <property type="project" value="UniProtKB-SubCell"/>
</dbReference>
<evidence type="ECO:0000256" key="1">
    <source>
        <dbReference type="ARBA" id="ARBA00004477"/>
    </source>
</evidence>
<reference evidence="9" key="1">
    <citation type="submission" date="2011-02" db="EMBL/GenBank/DDBJ databases">
        <title>The Genome Sequence of Capsaspora owczarzaki ATCC 30864.</title>
        <authorList>
            <person name="Russ C."/>
            <person name="Cuomo C."/>
            <person name="Burger G."/>
            <person name="Gray M.W."/>
            <person name="Holland P.W.H."/>
            <person name="King N."/>
            <person name="Lang F.B.F."/>
            <person name="Roger A.J."/>
            <person name="Ruiz-Trillo I."/>
            <person name="Young S.K."/>
            <person name="Zeng Q."/>
            <person name="Gargeya S."/>
            <person name="Alvarado L."/>
            <person name="Berlin A."/>
            <person name="Chapman S.B."/>
            <person name="Chen Z."/>
            <person name="Freedman E."/>
            <person name="Gellesch M."/>
            <person name="Goldberg J."/>
            <person name="Griggs A."/>
            <person name="Gujja S."/>
            <person name="Heilman E."/>
            <person name="Heiman D."/>
            <person name="Howarth C."/>
            <person name="Mehta T."/>
            <person name="Neiman D."/>
            <person name="Pearson M."/>
            <person name="Roberts A."/>
            <person name="Saif S."/>
            <person name="Shea T."/>
            <person name="Shenoy N."/>
            <person name="Sisk P."/>
            <person name="Stolte C."/>
            <person name="Sykes S."/>
            <person name="White J."/>
            <person name="Yandava C."/>
            <person name="Haas B."/>
            <person name="Nusbaum C."/>
            <person name="Birren B."/>
        </authorList>
    </citation>
    <scope>NUCLEOTIDE SEQUENCE</scope>
    <source>
        <strain evidence="9">ATCC 30864</strain>
    </source>
</reference>
<evidence type="ECO:0000313" key="8">
    <source>
        <dbReference type="EMBL" id="KJE89984.1"/>
    </source>
</evidence>
<dbReference type="Proteomes" id="UP000008743">
    <property type="component" value="Unassembled WGS sequence"/>
</dbReference>
<keyword evidence="5" id="KW-1133">Transmembrane helix</keyword>
<dbReference type="InterPro" id="IPR010742">
    <property type="entry name" value="RCAF1"/>
</dbReference>
<comment type="similarity">
    <text evidence="2">Belongs to the EMC6 family.</text>
</comment>
<dbReference type="eggNOG" id="KOG3415">
    <property type="taxonomic scope" value="Eukaryota"/>
</dbReference>
<evidence type="ECO:0000256" key="4">
    <source>
        <dbReference type="ARBA" id="ARBA00022824"/>
    </source>
</evidence>
<organism evidence="8 9">
    <name type="scientific">Capsaspora owczarzaki (strain ATCC 30864)</name>
    <dbReference type="NCBI Taxonomy" id="595528"/>
    <lineage>
        <taxon>Eukaryota</taxon>
        <taxon>Filasterea</taxon>
        <taxon>Capsaspora</taxon>
    </lineage>
</organism>
<dbReference type="PANTHER" id="PTHR12906:SF0">
    <property type="entry name" value="GEL COMPLEX SUBUNIT OPTI"/>
    <property type="match status" value="1"/>
</dbReference>
<keyword evidence="6" id="KW-0472">Membrane</keyword>
<dbReference type="PhylomeDB" id="A0A0D2X108"/>
<keyword evidence="3" id="KW-0812">Transmembrane</keyword>
<accession>A0A0D2X108</accession>
<protein>
    <recommendedName>
        <fullName evidence="10">Rab5-interacting protein</fullName>
    </recommendedName>
</protein>
<gene>
    <name evidence="8" type="ORF">CAOG_001374</name>
</gene>
<comment type="subcellular location">
    <subcellularLocation>
        <location evidence="1">Endoplasmic reticulum membrane</location>
        <topology evidence="1">Multi-pass membrane protein</topology>
    </subcellularLocation>
</comment>
<dbReference type="InParanoid" id="A0A0D2X108"/>
<evidence type="ECO:0000313" key="9">
    <source>
        <dbReference type="Proteomes" id="UP000008743"/>
    </source>
</evidence>
<evidence type="ECO:0000256" key="6">
    <source>
        <dbReference type="ARBA" id="ARBA00023136"/>
    </source>
</evidence>
<dbReference type="GO" id="GO:0005739">
    <property type="term" value="C:mitochondrion"/>
    <property type="evidence" value="ECO:0007669"/>
    <property type="project" value="GOC"/>
</dbReference>
<name>A0A0D2X108_CAPO3</name>
<dbReference type="OrthoDB" id="286395at2759"/>
<dbReference type="Pfam" id="PF07019">
    <property type="entry name" value="EMC6"/>
    <property type="match status" value="1"/>
</dbReference>
<dbReference type="GO" id="GO:0097250">
    <property type="term" value="P:mitochondrial respirasome assembly"/>
    <property type="evidence" value="ECO:0007669"/>
    <property type="project" value="InterPro"/>
</dbReference>
<evidence type="ECO:0000256" key="3">
    <source>
        <dbReference type="ARBA" id="ARBA00022692"/>
    </source>
</evidence>
<evidence type="ECO:0000256" key="7">
    <source>
        <dbReference type="SAM" id="MobiDB-lite"/>
    </source>
</evidence>
<sequence length="143" mass="14989">MQRTQAGAKVAAAASKASDASAQPSSSSSGASSLGASAPARLLFGKNLAEKEGVLDVLYWARQIAAILVGVLWGLFGFTGLVAIIGFGIASTAITIAFLVQIVQVDEDEFGGRWELVKEGFMPSFSLFLVRRLGAFLMVAFMV</sequence>
<proteinExistence type="inferred from homology"/>
<dbReference type="InterPro" id="IPR029008">
    <property type="entry name" value="EMC6-like"/>
</dbReference>
<evidence type="ECO:0008006" key="10">
    <source>
        <dbReference type="Google" id="ProtNLM"/>
    </source>
</evidence>
<dbReference type="PANTHER" id="PTHR12906">
    <property type="entry name" value="PROTEIN C20ORF24 RAB5-INTERACTING PROTEIN"/>
    <property type="match status" value="1"/>
</dbReference>